<feature type="compositionally biased region" description="Low complexity" evidence="4">
    <location>
        <begin position="132"/>
        <end position="147"/>
    </location>
</feature>
<evidence type="ECO:0000313" key="6">
    <source>
        <dbReference type="Proteomes" id="UP000199041"/>
    </source>
</evidence>
<dbReference type="GO" id="GO:0003697">
    <property type="term" value="F:single-stranded DNA binding"/>
    <property type="evidence" value="ECO:0007669"/>
    <property type="project" value="InterPro"/>
</dbReference>
<evidence type="ECO:0000313" key="5">
    <source>
        <dbReference type="EMBL" id="SDZ80982.1"/>
    </source>
</evidence>
<dbReference type="InterPro" id="IPR000424">
    <property type="entry name" value="Primosome_PriB/ssb"/>
</dbReference>
<dbReference type="STRING" id="551991.SAMN05192529_10260"/>
<keyword evidence="6" id="KW-1185">Reference proteome</keyword>
<evidence type="ECO:0000256" key="3">
    <source>
        <dbReference type="RuleBase" id="RU000524"/>
    </source>
</evidence>
<protein>
    <recommendedName>
        <fullName evidence="2 3">Single-stranded DNA-binding protein</fullName>
    </recommendedName>
</protein>
<dbReference type="InterPro" id="IPR011344">
    <property type="entry name" value="ssDNA-bd"/>
</dbReference>
<dbReference type="InterPro" id="IPR012340">
    <property type="entry name" value="NA-bd_OB-fold"/>
</dbReference>
<dbReference type="PIRSF" id="PIRSF002070">
    <property type="entry name" value="SSB"/>
    <property type="match status" value="1"/>
</dbReference>
<gene>
    <name evidence="5" type="ORF">SAMN05192529_10260</name>
</gene>
<dbReference type="PROSITE" id="PS50935">
    <property type="entry name" value="SSB"/>
    <property type="match status" value="1"/>
</dbReference>
<dbReference type="Proteomes" id="UP000199041">
    <property type="component" value="Unassembled WGS sequence"/>
</dbReference>
<dbReference type="EMBL" id="FNQY01000002">
    <property type="protein sequence ID" value="SDZ80982.1"/>
    <property type="molecule type" value="Genomic_DNA"/>
</dbReference>
<reference evidence="5 6" key="1">
    <citation type="submission" date="2016-10" db="EMBL/GenBank/DDBJ databases">
        <authorList>
            <person name="de Groot N.N."/>
        </authorList>
    </citation>
    <scope>NUCLEOTIDE SEQUENCE [LARGE SCALE GENOMIC DNA]</scope>
    <source>
        <strain evidence="5 6">Vu-144</strain>
    </source>
</reference>
<dbReference type="AlphaFoldDB" id="A0A1H3W3S1"/>
<dbReference type="SUPFAM" id="SSF50249">
    <property type="entry name" value="Nucleic acid-binding proteins"/>
    <property type="match status" value="1"/>
</dbReference>
<feature type="region of interest" description="Disordered" evidence="4">
    <location>
        <begin position="104"/>
        <end position="155"/>
    </location>
</feature>
<dbReference type="Pfam" id="PF00436">
    <property type="entry name" value="SSB"/>
    <property type="match status" value="1"/>
</dbReference>
<keyword evidence="1 2" id="KW-0238">DNA-binding</keyword>
<proteinExistence type="predicted"/>
<dbReference type="Gene3D" id="2.40.50.140">
    <property type="entry name" value="Nucleic acid-binding proteins"/>
    <property type="match status" value="1"/>
</dbReference>
<dbReference type="CDD" id="cd04496">
    <property type="entry name" value="SSB_OBF"/>
    <property type="match status" value="1"/>
</dbReference>
<name>A0A1H3W3S1_9BACT</name>
<dbReference type="OrthoDB" id="957856at2"/>
<evidence type="ECO:0000256" key="2">
    <source>
        <dbReference type="PIRNR" id="PIRNR002070"/>
    </source>
</evidence>
<dbReference type="NCBIfam" id="TIGR00621">
    <property type="entry name" value="ssb"/>
    <property type="match status" value="1"/>
</dbReference>
<accession>A0A1H3W3S1</accession>
<evidence type="ECO:0000256" key="1">
    <source>
        <dbReference type="ARBA" id="ARBA00023125"/>
    </source>
</evidence>
<dbReference type="GO" id="GO:0006260">
    <property type="term" value="P:DNA replication"/>
    <property type="evidence" value="ECO:0007669"/>
    <property type="project" value="InterPro"/>
</dbReference>
<evidence type="ECO:0000256" key="4">
    <source>
        <dbReference type="SAM" id="MobiDB-lite"/>
    </source>
</evidence>
<organism evidence="5 6">
    <name type="scientific">Arachidicoccus rhizosphaerae</name>
    <dbReference type="NCBI Taxonomy" id="551991"/>
    <lineage>
        <taxon>Bacteria</taxon>
        <taxon>Pseudomonadati</taxon>
        <taxon>Bacteroidota</taxon>
        <taxon>Chitinophagia</taxon>
        <taxon>Chitinophagales</taxon>
        <taxon>Chitinophagaceae</taxon>
        <taxon>Arachidicoccus</taxon>
    </lineage>
</organism>
<dbReference type="RefSeq" id="WP_091392920.1">
    <property type="nucleotide sequence ID" value="NZ_FNQY01000002.1"/>
</dbReference>
<sequence length="155" mass="16573">MIKLQVIGNLGRDCTVNNVNGRTVINFSVAHTERYRDSTTGEMKPKTIWVECAYWTEKTAIAPYLKKGTQVYAEGTPDTRSYTTQSGENKISLTLRIHNVQLLGSRPSDNYGQEGSMGPSEGSGASGYNQPDSGGSSGAQSGSGIDSADGDDLPF</sequence>